<organism evidence="8 9">
    <name type="scientific">Candidatus Nesciobacter abundans</name>
    <dbReference type="NCBI Taxonomy" id="2601668"/>
    <lineage>
        <taxon>Bacteria</taxon>
        <taxon>Pseudomonadati</taxon>
        <taxon>Pseudomonadota</taxon>
        <taxon>Alphaproteobacteria</taxon>
        <taxon>Holosporales</taxon>
        <taxon>Holosporaceae</taxon>
        <taxon>Candidatus Nesciobacter</taxon>
    </lineage>
</organism>
<dbReference type="HAMAP" id="MF_00444">
    <property type="entry name" value="ClpP"/>
    <property type="match status" value="1"/>
</dbReference>
<reference evidence="8 9" key="1">
    <citation type="submission" date="2019-08" db="EMBL/GenBank/DDBJ databases">
        <title>Highly reduced genomes of protist endosymbionts show evolutionary convergence.</title>
        <authorList>
            <person name="George E."/>
            <person name="Husnik F."/>
            <person name="Tashyreva D."/>
            <person name="Prokopchuk G."/>
            <person name="Horak A."/>
            <person name="Kwong W.K."/>
            <person name="Lukes J."/>
            <person name="Keeling P.J."/>
        </authorList>
    </citation>
    <scope>NUCLEOTIDE SEQUENCE [LARGE SCALE GENOMIC DNA]</scope>
    <source>
        <strain evidence="8">1604HC</strain>
    </source>
</reference>
<dbReference type="SUPFAM" id="SSF52096">
    <property type="entry name" value="ClpP/crotonase"/>
    <property type="match status" value="1"/>
</dbReference>
<dbReference type="Proteomes" id="UP000324924">
    <property type="component" value="Chromosome"/>
</dbReference>
<keyword evidence="2 5" id="KW-0645">Protease</keyword>
<dbReference type="NCBIfam" id="NF001368">
    <property type="entry name" value="PRK00277.1"/>
    <property type="match status" value="1"/>
</dbReference>
<dbReference type="RefSeq" id="WP_148972092.1">
    <property type="nucleotide sequence ID" value="NZ_CP043314.1"/>
</dbReference>
<dbReference type="AlphaFoldDB" id="A0A5C0UGN4"/>
<dbReference type="EMBL" id="CP043314">
    <property type="protein sequence ID" value="QEK38969.1"/>
    <property type="molecule type" value="Genomic_DNA"/>
</dbReference>
<dbReference type="KEGG" id="nabu:FZC36_00760"/>
<keyword evidence="9" id="KW-1185">Reference proteome</keyword>
<comment type="catalytic activity">
    <reaction evidence="5 6">
        <text>Hydrolysis of proteins to small peptides in the presence of ATP and magnesium. alpha-casein is the usual test substrate. In the absence of ATP, only oligopeptides shorter than five residues are hydrolyzed (such as succinyl-Leu-Tyr-|-NHMec, and Leu-Tyr-Leu-|-Tyr-Trp, in which cleavage of the -Tyr-|-Leu- and -Tyr-|-Trp bonds also occurs).</text>
        <dbReference type="EC" id="3.4.21.92"/>
    </reaction>
</comment>
<dbReference type="Pfam" id="PF00574">
    <property type="entry name" value="CLP_protease"/>
    <property type="match status" value="1"/>
</dbReference>
<dbReference type="GO" id="GO:0004176">
    <property type="term" value="F:ATP-dependent peptidase activity"/>
    <property type="evidence" value="ECO:0007669"/>
    <property type="project" value="InterPro"/>
</dbReference>
<dbReference type="Gene3D" id="3.90.226.10">
    <property type="entry name" value="2-enoyl-CoA Hydratase, Chain A, domain 1"/>
    <property type="match status" value="1"/>
</dbReference>
<dbReference type="InterPro" id="IPR029045">
    <property type="entry name" value="ClpP/crotonase-like_dom_sf"/>
</dbReference>
<dbReference type="OrthoDB" id="9802800at2"/>
<dbReference type="PRINTS" id="PR00127">
    <property type="entry name" value="CLPPROTEASEP"/>
</dbReference>
<dbReference type="GO" id="GO:0009368">
    <property type="term" value="C:endopeptidase Clp complex"/>
    <property type="evidence" value="ECO:0007669"/>
    <property type="project" value="TreeGrafter"/>
</dbReference>
<dbReference type="GO" id="GO:0004252">
    <property type="term" value="F:serine-type endopeptidase activity"/>
    <property type="evidence" value="ECO:0007669"/>
    <property type="project" value="UniProtKB-UniRule"/>
</dbReference>
<comment type="subcellular location">
    <subcellularLocation>
        <location evidence="5">Cytoplasm</location>
    </subcellularLocation>
</comment>
<evidence type="ECO:0000313" key="9">
    <source>
        <dbReference type="Proteomes" id="UP000324924"/>
    </source>
</evidence>
<evidence type="ECO:0000256" key="2">
    <source>
        <dbReference type="ARBA" id="ARBA00022670"/>
    </source>
</evidence>
<dbReference type="GO" id="GO:0051117">
    <property type="term" value="F:ATPase binding"/>
    <property type="evidence" value="ECO:0007669"/>
    <property type="project" value="TreeGrafter"/>
</dbReference>
<proteinExistence type="inferred from homology"/>
<feature type="active site" evidence="5">
    <location>
        <position position="120"/>
    </location>
</feature>
<keyword evidence="5" id="KW-0963">Cytoplasm</keyword>
<dbReference type="InterPro" id="IPR023562">
    <property type="entry name" value="ClpP/TepA"/>
</dbReference>
<evidence type="ECO:0000256" key="3">
    <source>
        <dbReference type="ARBA" id="ARBA00022801"/>
    </source>
</evidence>
<dbReference type="GO" id="GO:0005737">
    <property type="term" value="C:cytoplasm"/>
    <property type="evidence" value="ECO:0007669"/>
    <property type="project" value="UniProtKB-SubCell"/>
</dbReference>
<feature type="active site" evidence="6">
    <location>
        <position position="97"/>
    </location>
</feature>
<keyword evidence="3 5" id="KW-0378">Hydrolase</keyword>
<dbReference type="EC" id="3.4.21.92" evidence="5"/>
<dbReference type="InterPro" id="IPR018215">
    <property type="entry name" value="ClpP_Ser_AS"/>
</dbReference>
<feature type="active site" description="Nucleophile" evidence="5">
    <location>
        <position position="97"/>
    </location>
</feature>
<keyword evidence="4 5" id="KW-0720">Serine protease</keyword>
<dbReference type="CDD" id="cd07017">
    <property type="entry name" value="S14_ClpP_2"/>
    <property type="match status" value="1"/>
</dbReference>
<evidence type="ECO:0000256" key="4">
    <source>
        <dbReference type="ARBA" id="ARBA00022825"/>
    </source>
</evidence>
<gene>
    <name evidence="5" type="primary">clpP</name>
    <name evidence="8" type="ORF">FZC36_00760</name>
</gene>
<evidence type="ECO:0000256" key="5">
    <source>
        <dbReference type="HAMAP-Rule" id="MF_00444"/>
    </source>
</evidence>
<evidence type="ECO:0000313" key="8">
    <source>
        <dbReference type="EMBL" id="QEK38969.1"/>
    </source>
</evidence>
<comment type="subunit">
    <text evidence="5">Fourteen ClpP subunits assemble into 2 heptameric rings which stack back to back to give a disk-like structure with a central cavity, resembling the structure of eukaryotic proteasomes.</text>
</comment>
<evidence type="ECO:0000256" key="6">
    <source>
        <dbReference type="PROSITE-ProRule" id="PRU10085"/>
    </source>
</evidence>
<dbReference type="PROSITE" id="PS00381">
    <property type="entry name" value="CLP_PROTEASE_SER"/>
    <property type="match status" value="1"/>
</dbReference>
<dbReference type="GO" id="GO:0006515">
    <property type="term" value="P:protein quality control for misfolded or incompletely synthesized proteins"/>
    <property type="evidence" value="ECO:0007669"/>
    <property type="project" value="TreeGrafter"/>
</dbReference>
<evidence type="ECO:0000256" key="7">
    <source>
        <dbReference type="RuleBase" id="RU003567"/>
    </source>
</evidence>
<sequence length="202" mass="22892">MNVIPSVIDQTIKGERSYDIFSRLLKDRIIFLTGEINDEVATLICAQILFLESQSSEDIYIYINSPGGSITSALAIYDTMQFVSINVNTVCMGQACSAGSMLLCAGKKRFILKNARVLLHQPLGQMKGQAKDLDIYVTEINRLKDIVLEIYYSHTGIDRKKLESFFDRDTFFRADESKKLGIIDEIMEKDSKKTLKRSITKK</sequence>
<dbReference type="PANTHER" id="PTHR10381">
    <property type="entry name" value="ATP-DEPENDENT CLP PROTEASE PROTEOLYTIC SUBUNIT"/>
    <property type="match status" value="1"/>
</dbReference>
<comment type="similarity">
    <text evidence="1 5 7">Belongs to the peptidase S14 family.</text>
</comment>
<dbReference type="PANTHER" id="PTHR10381:SF11">
    <property type="entry name" value="ATP-DEPENDENT CLP PROTEASE PROTEOLYTIC SUBUNIT, MITOCHONDRIAL"/>
    <property type="match status" value="1"/>
</dbReference>
<dbReference type="InterPro" id="IPR001907">
    <property type="entry name" value="ClpP"/>
</dbReference>
<accession>A0A5C0UGN4</accession>
<dbReference type="FunFam" id="3.90.226.10:FF:000002">
    <property type="entry name" value="ATP-dependent Clp protease proteolytic subunit"/>
    <property type="match status" value="1"/>
</dbReference>
<comment type="function">
    <text evidence="5">Cleaves peptides in various proteins in a process that requires ATP hydrolysis. Has a chymotrypsin-like activity. Plays a major role in the degradation of misfolded proteins.</text>
</comment>
<evidence type="ECO:0000256" key="1">
    <source>
        <dbReference type="ARBA" id="ARBA00007039"/>
    </source>
</evidence>
<protein>
    <recommendedName>
        <fullName evidence="5 7">ATP-dependent Clp protease proteolytic subunit</fullName>
        <ecNumber evidence="5">3.4.21.92</ecNumber>
    </recommendedName>
    <alternativeName>
        <fullName evidence="5">Endopeptidase Clp</fullName>
    </alternativeName>
</protein>
<name>A0A5C0UGN4_9PROT</name>